<dbReference type="InterPro" id="IPR015943">
    <property type="entry name" value="WD40/YVTN_repeat-like_dom_sf"/>
</dbReference>
<dbReference type="AlphaFoldDB" id="A0A8K0SQ52"/>
<comment type="similarity">
    <text evidence="2 6">Belongs to the WD repeat IPI3/WDR18 family.</text>
</comment>
<dbReference type="Proteomes" id="UP000813444">
    <property type="component" value="Unassembled WGS sequence"/>
</dbReference>
<comment type="subcellular location">
    <subcellularLocation>
        <location evidence="6">Nucleus</location>
    </subcellularLocation>
</comment>
<dbReference type="Gene3D" id="2.130.10.10">
    <property type="entry name" value="YVTN repeat-like/Quinoprotein amine dehydrogenase"/>
    <property type="match status" value="2"/>
</dbReference>
<evidence type="ECO:0000313" key="7">
    <source>
        <dbReference type="EMBL" id="KAH7316768.1"/>
    </source>
</evidence>
<reference evidence="7" key="1">
    <citation type="journal article" date="2021" name="Nat. Commun.">
        <title>Genetic determinants of endophytism in the Arabidopsis root mycobiome.</title>
        <authorList>
            <person name="Mesny F."/>
            <person name="Miyauchi S."/>
            <person name="Thiergart T."/>
            <person name="Pickel B."/>
            <person name="Atanasova L."/>
            <person name="Karlsson M."/>
            <person name="Huettel B."/>
            <person name="Barry K.W."/>
            <person name="Haridas S."/>
            <person name="Chen C."/>
            <person name="Bauer D."/>
            <person name="Andreopoulos W."/>
            <person name="Pangilinan J."/>
            <person name="LaButti K."/>
            <person name="Riley R."/>
            <person name="Lipzen A."/>
            <person name="Clum A."/>
            <person name="Drula E."/>
            <person name="Henrissat B."/>
            <person name="Kohler A."/>
            <person name="Grigoriev I.V."/>
            <person name="Martin F.M."/>
            <person name="Hacquard S."/>
        </authorList>
    </citation>
    <scope>NUCLEOTIDE SEQUENCE</scope>
    <source>
        <strain evidence="7">MPI-CAGE-CH-0235</strain>
    </source>
</reference>
<evidence type="ECO:0000256" key="5">
    <source>
        <dbReference type="PROSITE-ProRule" id="PRU00221"/>
    </source>
</evidence>
<keyword evidence="3 5" id="KW-0853">WD repeat</keyword>
<dbReference type="GO" id="GO:0120330">
    <property type="term" value="C:rixosome complex"/>
    <property type="evidence" value="ECO:0007669"/>
    <property type="project" value="UniProtKB-UniRule"/>
</dbReference>
<evidence type="ECO:0000313" key="8">
    <source>
        <dbReference type="Proteomes" id="UP000813444"/>
    </source>
</evidence>
<dbReference type="PANTHER" id="PTHR18763:SF0">
    <property type="entry name" value="WD REPEAT-CONTAINING PROTEIN 18"/>
    <property type="match status" value="1"/>
</dbReference>
<comment type="caution">
    <text evidence="7">The sequence shown here is derived from an EMBL/GenBank/DDBJ whole genome shotgun (WGS) entry which is preliminary data.</text>
</comment>
<sequence>MALSEQFISSICGPPLAANTAVSKDIGIYTHTLTPTYGIKASFKKSSCPSNCLAFNDTHIFAAQDQKAHVHVYSRLRGNQEALVSFPERIRSLALVGDVLVLGTAEGRLILWEVCTGRQVTTPPCHVQPVTCLAATPYHVLSASEDSNISVWSLAHLLELDVHSEHEPERTLSNHRAAITGLAVGPSTSPESALCVSCSRDKTAIIWNYATGQVLRTLLFPSAPLCISLDASARALFAATDDGSVYVIELFGDKPLIGSHSAEAASIVVQVSDPLGVAGEDAGPAACLALSYDGTAILTGHTKGKIIRWSLADNGHPSDLANLNALVSNVAFVPLLPHGRRTRAPNVVKPTQNIKNYTFTSQFEQDLGKSATFEKLLTSPGFSADILDKAVQSLCPPAPAADDADLEEDDHLRSILQELKATPAVKS</sequence>
<organism evidence="7 8">
    <name type="scientific">Stachybotrys elegans</name>
    <dbReference type="NCBI Taxonomy" id="80388"/>
    <lineage>
        <taxon>Eukaryota</taxon>
        <taxon>Fungi</taxon>
        <taxon>Dikarya</taxon>
        <taxon>Ascomycota</taxon>
        <taxon>Pezizomycotina</taxon>
        <taxon>Sordariomycetes</taxon>
        <taxon>Hypocreomycetidae</taxon>
        <taxon>Hypocreales</taxon>
        <taxon>Stachybotryaceae</taxon>
        <taxon>Stachybotrys</taxon>
    </lineage>
</organism>
<evidence type="ECO:0000256" key="3">
    <source>
        <dbReference type="ARBA" id="ARBA00022574"/>
    </source>
</evidence>
<feature type="repeat" description="WD" evidence="5">
    <location>
        <begin position="172"/>
        <end position="217"/>
    </location>
</feature>
<keyword evidence="6" id="KW-0698">rRNA processing</keyword>
<dbReference type="InterPro" id="IPR036322">
    <property type="entry name" value="WD40_repeat_dom_sf"/>
</dbReference>
<evidence type="ECO:0000256" key="6">
    <source>
        <dbReference type="RuleBase" id="RU369067"/>
    </source>
</evidence>
<dbReference type="FunFam" id="2.130.10.10:FF:000929">
    <property type="entry name" value="Ribosomal assembly complex component Ipi3"/>
    <property type="match status" value="1"/>
</dbReference>
<dbReference type="OrthoDB" id="756370at2759"/>
<dbReference type="EMBL" id="JAGPNK010000008">
    <property type="protein sequence ID" value="KAH7316768.1"/>
    <property type="molecule type" value="Genomic_DNA"/>
</dbReference>
<dbReference type="GO" id="GO:0006364">
    <property type="term" value="P:rRNA processing"/>
    <property type="evidence" value="ECO:0007669"/>
    <property type="project" value="UniProtKB-UniRule"/>
</dbReference>
<proteinExistence type="inferred from homology"/>
<gene>
    <name evidence="7" type="ORF">B0I35DRAFT_409932</name>
</gene>
<protein>
    <recommendedName>
        <fullName evidence="6">Pre-rRNA-processing protein IPI3</fullName>
    </recommendedName>
</protein>
<dbReference type="PROSITE" id="PS50082">
    <property type="entry name" value="WD_REPEATS_2"/>
    <property type="match status" value="1"/>
</dbReference>
<accession>A0A8K0SQ52</accession>
<dbReference type="InterPro" id="IPR001680">
    <property type="entry name" value="WD40_rpt"/>
</dbReference>
<keyword evidence="4" id="KW-0677">Repeat</keyword>
<dbReference type="SUPFAM" id="SSF50978">
    <property type="entry name" value="WD40 repeat-like"/>
    <property type="match status" value="1"/>
</dbReference>
<evidence type="ECO:0000256" key="2">
    <source>
        <dbReference type="ARBA" id="ARBA00010143"/>
    </source>
</evidence>
<evidence type="ECO:0000256" key="4">
    <source>
        <dbReference type="ARBA" id="ARBA00022737"/>
    </source>
</evidence>
<evidence type="ECO:0000256" key="1">
    <source>
        <dbReference type="ARBA" id="ARBA00002355"/>
    </source>
</evidence>
<name>A0A8K0SQ52_9HYPO</name>
<dbReference type="SMART" id="SM00320">
    <property type="entry name" value="WD40"/>
    <property type="match status" value="5"/>
</dbReference>
<comment type="function">
    <text evidence="1 6">Component of the RIX1 complex required for processing of ITS2 sequences from 35S pre-rRNA.</text>
</comment>
<dbReference type="GO" id="GO:0006261">
    <property type="term" value="P:DNA-templated DNA replication"/>
    <property type="evidence" value="ECO:0007669"/>
    <property type="project" value="TreeGrafter"/>
</dbReference>
<dbReference type="Pfam" id="PF00400">
    <property type="entry name" value="WD40"/>
    <property type="match status" value="2"/>
</dbReference>
<dbReference type="GO" id="GO:0005656">
    <property type="term" value="C:nuclear pre-replicative complex"/>
    <property type="evidence" value="ECO:0007669"/>
    <property type="project" value="TreeGrafter"/>
</dbReference>
<comment type="subunit">
    <text evidence="6">Component of the RIX1 complex, composed of IPI1, RIX1/IPI2 and IPI3 in a 1:2:2 stoichiometry. The complex interacts (via RIX1) with MDN1 (via its hexameric AAA ATPase ring) and the pre-60S ribosome particles.</text>
</comment>
<dbReference type="InterPro" id="IPR045227">
    <property type="entry name" value="WDR18/Ipi3/RID3"/>
</dbReference>
<dbReference type="PANTHER" id="PTHR18763">
    <property type="entry name" value="WD-REPEAT PROTEIN 18"/>
    <property type="match status" value="1"/>
</dbReference>
<keyword evidence="6" id="KW-0539">Nucleus</keyword>
<keyword evidence="8" id="KW-1185">Reference proteome</keyword>